<feature type="domain" description="SGNH hydrolase-type esterase" evidence="1">
    <location>
        <begin position="47"/>
        <end position="221"/>
    </location>
</feature>
<dbReference type="EMBL" id="FMWP01000091">
    <property type="protein sequence ID" value="SCZ96870.1"/>
    <property type="molecule type" value="Genomic_DNA"/>
</dbReference>
<dbReference type="InterPro" id="IPR036514">
    <property type="entry name" value="SGNH_hydro_sf"/>
</dbReference>
<sequence>MSTPMSSGAAPVTEAPYPFAYDQELHAHSRATWDSFRTQSHKALALVHRYTRIYDVLNRGFGAAWCLHLAQKFLPRPASAPQVRLLTIWLGANDCVSPRSAQYVSEVDFQNNLRSLVSLARSLPSPPEIVLITCPPFLAELWDQELASRGIVVDANEVRTAERAAEYAELVRSLGKELGLPVVDAHEAIDRLAAVEGRLGSDKYVKYMPDGLHPNELGYRIVTEGERSEFFGGYGECDHADFLVFSRRITELEKVIRATYPKLFWETLPQVFPAWDQVRKLQHHLHSFSLF</sequence>
<evidence type="ECO:0000313" key="3">
    <source>
        <dbReference type="Proteomes" id="UP000249723"/>
    </source>
</evidence>
<keyword evidence="3" id="KW-1185">Reference proteome</keyword>
<proteinExistence type="predicted"/>
<dbReference type="InterPro" id="IPR045136">
    <property type="entry name" value="Iah1-like"/>
</dbReference>
<dbReference type="PANTHER" id="PTHR14209:SF19">
    <property type="entry name" value="ISOAMYL ACETATE-HYDROLYZING ESTERASE 1 HOMOLOG"/>
    <property type="match status" value="1"/>
</dbReference>
<dbReference type="AlphaFoldDB" id="A0A2X0MRA3"/>
<dbReference type="InterPro" id="IPR013830">
    <property type="entry name" value="SGNH_hydro"/>
</dbReference>
<dbReference type="PANTHER" id="PTHR14209">
    <property type="entry name" value="ISOAMYL ACETATE-HYDROLYZING ESTERASE 1"/>
    <property type="match status" value="1"/>
</dbReference>
<dbReference type="STRING" id="289078.A0A2X0MRA3"/>
<dbReference type="Proteomes" id="UP000249723">
    <property type="component" value="Unassembled WGS sequence"/>
</dbReference>
<evidence type="ECO:0000259" key="1">
    <source>
        <dbReference type="Pfam" id="PF13472"/>
    </source>
</evidence>
<dbReference type="Pfam" id="PF13472">
    <property type="entry name" value="Lipase_GDSL_2"/>
    <property type="match status" value="1"/>
</dbReference>
<reference evidence="3" key="1">
    <citation type="submission" date="2016-10" db="EMBL/GenBank/DDBJ databases">
        <authorList>
            <person name="Jeantristanb JTB J.-T."/>
            <person name="Ricardo R."/>
        </authorList>
    </citation>
    <scope>NUCLEOTIDE SEQUENCE [LARGE SCALE GENOMIC DNA]</scope>
</reference>
<accession>A0A2X0MRA3</accession>
<evidence type="ECO:0000313" key="2">
    <source>
        <dbReference type="EMBL" id="SCZ96870.1"/>
    </source>
</evidence>
<protein>
    <submittedName>
        <fullName evidence="2">BZ3500_MvSof-1268-A1-R1_Chr4-1g06803 protein</fullName>
    </submittedName>
</protein>
<gene>
    <name evidence="2" type="ORF">BZ3500_MVSOF-1268-A1-R1_CHR4-1G06803</name>
</gene>
<dbReference type="Gene3D" id="3.40.50.1110">
    <property type="entry name" value="SGNH hydrolase"/>
    <property type="match status" value="1"/>
</dbReference>
<dbReference type="SUPFAM" id="SSF52266">
    <property type="entry name" value="SGNH hydrolase"/>
    <property type="match status" value="1"/>
</dbReference>
<name>A0A2X0MRA3_9BASI</name>
<dbReference type="OrthoDB" id="671439at2759"/>
<organism evidence="2 3">
    <name type="scientific">Microbotryum saponariae</name>
    <dbReference type="NCBI Taxonomy" id="289078"/>
    <lineage>
        <taxon>Eukaryota</taxon>
        <taxon>Fungi</taxon>
        <taxon>Dikarya</taxon>
        <taxon>Basidiomycota</taxon>
        <taxon>Pucciniomycotina</taxon>
        <taxon>Microbotryomycetes</taxon>
        <taxon>Microbotryales</taxon>
        <taxon>Microbotryaceae</taxon>
        <taxon>Microbotryum</taxon>
    </lineage>
</organism>